<dbReference type="Proteomes" id="UP000006729">
    <property type="component" value="Chromosome 14"/>
</dbReference>
<name>A0A3N7HNT1_POPTR</name>
<evidence type="ECO:0000313" key="1">
    <source>
        <dbReference type="EMBL" id="RQO99614.1"/>
    </source>
</evidence>
<gene>
    <name evidence="1" type="ORF">POPTR_014G025450</name>
</gene>
<dbReference type="EMBL" id="CM009303">
    <property type="protein sequence ID" value="RQO99614.1"/>
    <property type="molecule type" value="Genomic_DNA"/>
</dbReference>
<organism evidence="1 2">
    <name type="scientific">Populus trichocarpa</name>
    <name type="common">Western balsam poplar</name>
    <name type="synonym">Populus balsamifera subsp. trichocarpa</name>
    <dbReference type="NCBI Taxonomy" id="3694"/>
    <lineage>
        <taxon>Eukaryota</taxon>
        <taxon>Viridiplantae</taxon>
        <taxon>Streptophyta</taxon>
        <taxon>Embryophyta</taxon>
        <taxon>Tracheophyta</taxon>
        <taxon>Spermatophyta</taxon>
        <taxon>Magnoliopsida</taxon>
        <taxon>eudicotyledons</taxon>
        <taxon>Gunneridae</taxon>
        <taxon>Pentapetalae</taxon>
        <taxon>rosids</taxon>
        <taxon>fabids</taxon>
        <taxon>Malpighiales</taxon>
        <taxon>Salicaceae</taxon>
        <taxon>Saliceae</taxon>
        <taxon>Populus</taxon>
    </lineage>
</organism>
<protein>
    <submittedName>
        <fullName evidence="1">Uncharacterized protein</fullName>
    </submittedName>
</protein>
<sequence length="64" mass="7001">MMLFLFNTAGRESHWNLTQKVSKNHGFGLPCADARVHVPTPIGFVVLKLSCQVSVLCLSAPETC</sequence>
<dbReference type="AlphaFoldDB" id="A0A3N7HNT1"/>
<accession>A0A3N7HNT1</accession>
<dbReference type="InParanoid" id="A0A3N7HNT1"/>
<keyword evidence="2" id="KW-1185">Reference proteome</keyword>
<evidence type="ECO:0000313" key="2">
    <source>
        <dbReference type="Proteomes" id="UP000006729"/>
    </source>
</evidence>
<proteinExistence type="predicted"/>
<reference evidence="1 2" key="1">
    <citation type="journal article" date="2006" name="Science">
        <title>The genome of black cottonwood, Populus trichocarpa (Torr. &amp; Gray).</title>
        <authorList>
            <person name="Tuskan G.A."/>
            <person name="Difazio S."/>
            <person name="Jansson S."/>
            <person name="Bohlmann J."/>
            <person name="Grigoriev I."/>
            <person name="Hellsten U."/>
            <person name="Putnam N."/>
            <person name="Ralph S."/>
            <person name="Rombauts S."/>
            <person name="Salamov A."/>
            <person name="Schein J."/>
            <person name="Sterck L."/>
            <person name="Aerts A."/>
            <person name="Bhalerao R.R."/>
            <person name="Bhalerao R.P."/>
            <person name="Blaudez D."/>
            <person name="Boerjan W."/>
            <person name="Brun A."/>
            <person name="Brunner A."/>
            <person name="Busov V."/>
            <person name="Campbell M."/>
            <person name="Carlson J."/>
            <person name="Chalot M."/>
            <person name="Chapman J."/>
            <person name="Chen G.L."/>
            <person name="Cooper D."/>
            <person name="Coutinho P.M."/>
            <person name="Couturier J."/>
            <person name="Covert S."/>
            <person name="Cronk Q."/>
            <person name="Cunningham R."/>
            <person name="Davis J."/>
            <person name="Degroeve S."/>
            <person name="Dejardin A."/>
            <person name="Depamphilis C."/>
            <person name="Detter J."/>
            <person name="Dirks B."/>
            <person name="Dubchak I."/>
            <person name="Duplessis S."/>
            <person name="Ehlting J."/>
            <person name="Ellis B."/>
            <person name="Gendler K."/>
            <person name="Goodstein D."/>
            <person name="Gribskov M."/>
            <person name="Grimwood J."/>
            <person name="Groover A."/>
            <person name="Gunter L."/>
            <person name="Hamberger B."/>
            <person name="Heinze B."/>
            <person name="Helariutta Y."/>
            <person name="Henrissat B."/>
            <person name="Holligan D."/>
            <person name="Holt R."/>
            <person name="Huang W."/>
            <person name="Islam-Faridi N."/>
            <person name="Jones S."/>
            <person name="Jones-Rhoades M."/>
            <person name="Jorgensen R."/>
            <person name="Joshi C."/>
            <person name="Kangasjarvi J."/>
            <person name="Karlsson J."/>
            <person name="Kelleher C."/>
            <person name="Kirkpatrick R."/>
            <person name="Kirst M."/>
            <person name="Kohler A."/>
            <person name="Kalluri U."/>
            <person name="Larimer F."/>
            <person name="Leebens-Mack J."/>
            <person name="Leple J.C."/>
            <person name="Locascio P."/>
            <person name="Lou Y."/>
            <person name="Lucas S."/>
            <person name="Martin F."/>
            <person name="Montanini B."/>
            <person name="Napoli C."/>
            <person name="Nelson D.R."/>
            <person name="Nelson C."/>
            <person name="Nieminen K."/>
            <person name="Nilsson O."/>
            <person name="Pereda V."/>
            <person name="Peter G."/>
            <person name="Philippe R."/>
            <person name="Pilate G."/>
            <person name="Poliakov A."/>
            <person name="Razumovskaya J."/>
            <person name="Richardson P."/>
            <person name="Rinaldi C."/>
            <person name="Ritland K."/>
            <person name="Rouze P."/>
            <person name="Ryaboy D."/>
            <person name="Schmutz J."/>
            <person name="Schrader J."/>
            <person name="Segerman B."/>
            <person name="Shin H."/>
            <person name="Siddiqui A."/>
            <person name="Sterky F."/>
            <person name="Terry A."/>
            <person name="Tsai C.J."/>
            <person name="Uberbacher E."/>
            <person name="Unneberg P."/>
            <person name="Vahala J."/>
            <person name="Wall K."/>
            <person name="Wessler S."/>
            <person name="Yang G."/>
            <person name="Yin T."/>
            <person name="Douglas C."/>
            <person name="Marra M."/>
            <person name="Sandberg G."/>
            <person name="Van de Peer Y."/>
            <person name="Rokhsar D."/>
        </authorList>
    </citation>
    <scope>NUCLEOTIDE SEQUENCE [LARGE SCALE GENOMIC DNA]</scope>
    <source>
        <strain evidence="2">cv. Nisqually</strain>
    </source>
</reference>